<reference evidence="3 4" key="1">
    <citation type="submission" date="2016-02" db="EMBL/GenBank/DDBJ databases">
        <title>Discovery of a natural microsporidian pathogen with a broad tissue tropism in Caenorhabditis elegans.</title>
        <authorList>
            <person name="Luallen R.J."/>
            <person name="Reinke A.W."/>
            <person name="Tong L."/>
            <person name="Botts M.R."/>
            <person name="Felix M.-A."/>
            <person name="Troemel E.R."/>
        </authorList>
    </citation>
    <scope>NUCLEOTIDE SEQUENCE [LARGE SCALE GENOMIC DNA]</scope>
    <source>
        <strain evidence="3 4">JUm2807</strain>
    </source>
</reference>
<protein>
    <submittedName>
        <fullName evidence="3">Protein KTI12</fullName>
    </submittedName>
</protein>
<dbReference type="Proteomes" id="UP000185944">
    <property type="component" value="Unassembled WGS sequence"/>
</dbReference>
<dbReference type="EMBL" id="LTDL01000014">
    <property type="protein sequence ID" value="OAG31541.1"/>
    <property type="molecule type" value="Genomic_DNA"/>
</dbReference>
<keyword evidence="4" id="KW-1185">Reference proteome</keyword>
<dbReference type="VEuPathDB" id="MicrosporidiaDB:NEDG_00016"/>
<keyword evidence="2" id="KW-0067">ATP-binding</keyword>
<sequence>MPLLIVSGLPSPGKKAFFLSLLDLVGKSAQVLVIAQNAVGVSVREEVSRIKSLVSNRLSTDTLVAVYAPLHIKSLRYELSSIACNLKMTMVHVFYRGEHLPGGEVQRSDLPRETDEMALVAPKGPSESFAIVQKVFETPRASDKWDAPVFTAMSPDAFGVAAEKVSLVLSTAQKRRTSCTKLIPRTIDQGYLTKTKEAIDAIISEKKKQEFISLKRIRQVEADFLHAVKVNPPPLESIPRVFSEFLDEFLKVRFDIVE</sequence>
<evidence type="ECO:0000313" key="3">
    <source>
        <dbReference type="EMBL" id="OAG31541.1"/>
    </source>
</evidence>
<organism evidence="3 4">
    <name type="scientific">Nematocida displodere</name>
    <dbReference type="NCBI Taxonomy" id="1805483"/>
    <lineage>
        <taxon>Eukaryota</taxon>
        <taxon>Fungi</taxon>
        <taxon>Fungi incertae sedis</taxon>
        <taxon>Microsporidia</taxon>
        <taxon>Nematocida</taxon>
    </lineage>
</organism>
<evidence type="ECO:0000256" key="2">
    <source>
        <dbReference type="ARBA" id="ARBA00022840"/>
    </source>
</evidence>
<accession>A0A177EJ95</accession>
<gene>
    <name evidence="3" type="ORF">NEDG_00016</name>
</gene>
<dbReference type="GO" id="GO:0005524">
    <property type="term" value="F:ATP binding"/>
    <property type="evidence" value="ECO:0007669"/>
    <property type="project" value="UniProtKB-KW"/>
</dbReference>
<proteinExistence type="predicted"/>
<dbReference type="RefSeq" id="XP_067545142.1">
    <property type="nucleotide sequence ID" value="XM_067687434.1"/>
</dbReference>
<dbReference type="Pfam" id="PF08433">
    <property type="entry name" value="KTI12"/>
    <property type="match status" value="1"/>
</dbReference>
<comment type="caution">
    <text evidence="3">The sequence shown here is derived from an EMBL/GenBank/DDBJ whole genome shotgun (WGS) entry which is preliminary data.</text>
</comment>
<keyword evidence="1" id="KW-0547">Nucleotide-binding</keyword>
<dbReference type="AlphaFoldDB" id="A0A177EJ95"/>
<dbReference type="STRING" id="1805483.A0A177EJ95"/>
<dbReference type="OrthoDB" id="9972657at2759"/>
<dbReference type="InterPro" id="IPR013641">
    <property type="entry name" value="KTI12/PSTK"/>
</dbReference>
<evidence type="ECO:0000256" key="1">
    <source>
        <dbReference type="ARBA" id="ARBA00022741"/>
    </source>
</evidence>
<name>A0A177EJ95_9MICR</name>
<evidence type="ECO:0000313" key="4">
    <source>
        <dbReference type="Proteomes" id="UP000185944"/>
    </source>
</evidence>
<dbReference type="GeneID" id="93646366"/>